<keyword evidence="2" id="KW-0326">Glycosidase</keyword>
<evidence type="ECO:0000313" key="6">
    <source>
        <dbReference type="EMBL" id="TPX68127.1"/>
    </source>
</evidence>
<evidence type="ECO:0000256" key="4">
    <source>
        <dbReference type="SAM" id="Phobius"/>
    </source>
</evidence>
<dbReference type="GO" id="GO:0005576">
    <property type="term" value="C:extracellular region"/>
    <property type="evidence" value="ECO:0007669"/>
    <property type="project" value="TreeGrafter"/>
</dbReference>
<name>A0A507EXP2_9FUNG</name>
<evidence type="ECO:0000256" key="2">
    <source>
        <dbReference type="ARBA" id="ARBA00023295"/>
    </source>
</evidence>
<dbReference type="Gene3D" id="3.20.20.80">
    <property type="entry name" value="Glycosidases"/>
    <property type="match status" value="1"/>
</dbReference>
<dbReference type="PANTHER" id="PTHR45708">
    <property type="entry name" value="ENDOCHITINASE"/>
    <property type="match status" value="1"/>
</dbReference>
<dbReference type="PROSITE" id="PS51910">
    <property type="entry name" value="GH18_2"/>
    <property type="match status" value="1"/>
</dbReference>
<evidence type="ECO:0000256" key="3">
    <source>
        <dbReference type="SAM" id="MobiDB-lite"/>
    </source>
</evidence>
<feature type="transmembrane region" description="Helical" evidence="4">
    <location>
        <begin position="25"/>
        <end position="46"/>
    </location>
</feature>
<reference evidence="6 7" key="1">
    <citation type="journal article" date="2019" name="Sci. Rep.">
        <title>Comparative genomics of chytrid fungi reveal insights into the obligate biotrophic and pathogenic lifestyle of Synchytrium endobioticum.</title>
        <authorList>
            <person name="van de Vossenberg B.T.L.H."/>
            <person name="Warris S."/>
            <person name="Nguyen H.D.T."/>
            <person name="van Gent-Pelzer M.P.E."/>
            <person name="Joly D.L."/>
            <person name="van de Geest H.C."/>
            <person name="Bonants P.J.M."/>
            <person name="Smith D.S."/>
            <person name="Levesque C.A."/>
            <person name="van der Lee T.A.J."/>
        </authorList>
    </citation>
    <scope>NUCLEOTIDE SEQUENCE [LARGE SCALE GENOMIC DNA]</scope>
    <source>
        <strain evidence="6 7">CBS 675.73</strain>
    </source>
</reference>
<dbReference type="SUPFAM" id="SSF51445">
    <property type="entry name" value="(Trans)glycosidases"/>
    <property type="match status" value="1"/>
</dbReference>
<dbReference type="InterPro" id="IPR001223">
    <property type="entry name" value="Glyco_hydro18_cat"/>
</dbReference>
<dbReference type="AlphaFoldDB" id="A0A507EXP2"/>
<feature type="domain" description="GH18" evidence="5">
    <location>
        <begin position="102"/>
        <end position="423"/>
    </location>
</feature>
<comment type="caution">
    <text evidence="6">The sequence shown here is derived from an EMBL/GenBank/DDBJ whole genome shotgun (WGS) entry which is preliminary data.</text>
</comment>
<dbReference type="GO" id="GO:0004568">
    <property type="term" value="F:chitinase activity"/>
    <property type="evidence" value="ECO:0007669"/>
    <property type="project" value="TreeGrafter"/>
</dbReference>
<keyword evidence="4" id="KW-0812">Transmembrane</keyword>
<evidence type="ECO:0000256" key="1">
    <source>
        <dbReference type="ARBA" id="ARBA00022801"/>
    </source>
</evidence>
<organism evidence="6 7">
    <name type="scientific">Chytriomyces confervae</name>
    <dbReference type="NCBI Taxonomy" id="246404"/>
    <lineage>
        <taxon>Eukaryota</taxon>
        <taxon>Fungi</taxon>
        <taxon>Fungi incertae sedis</taxon>
        <taxon>Chytridiomycota</taxon>
        <taxon>Chytridiomycota incertae sedis</taxon>
        <taxon>Chytridiomycetes</taxon>
        <taxon>Chytridiales</taxon>
        <taxon>Chytriomycetaceae</taxon>
        <taxon>Chytriomyces</taxon>
    </lineage>
</organism>
<dbReference type="Pfam" id="PF00704">
    <property type="entry name" value="Glyco_hydro_18"/>
    <property type="match status" value="1"/>
</dbReference>
<dbReference type="PANTHER" id="PTHR45708:SF49">
    <property type="entry name" value="ENDOCHITINASE"/>
    <property type="match status" value="1"/>
</dbReference>
<keyword evidence="1" id="KW-0378">Hydrolase</keyword>
<feature type="compositionally biased region" description="Polar residues" evidence="3">
    <location>
        <begin position="71"/>
        <end position="91"/>
    </location>
</feature>
<evidence type="ECO:0000259" key="5">
    <source>
        <dbReference type="PROSITE" id="PS51910"/>
    </source>
</evidence>
<sequence length="495" mass="52831">MALSDDQKLHVEEDPRPASMSQKKLLVIASVILVLAIGGGVAGYFISKKPDSSSSTSSSSNAGGANPSVSGQGNVPATATGGSVSPTTAPPVNNGKVSKAKPRFIGYWGQNAANNGLDIVKGDLQRTRDPSLNQLSLRAYCDLKYYDAINLAFLNVFGGGDGHFTINFAANGVYTWTGTQATGDIASFVTIGQDIAYCQSLGVKMIMSLAGDKISNYSFAKGDGARYAKLWHNAFLGGPDASVRPFGNVVLDGIELDIEKTAQEADPTATSNTWIEEMVTLVKDLKALKSNLILAVVPQCSLTFPGYIGKDKNVGDVIAQIPELFDYIIVQYYNNIECTYPYGFNYNMWTALFPGYIYVGLPGDWSSAISGGFLEPNSLQAVHDYLQDYNQFGGYSVYDISSSNAPGRSWNAVNFANPPVSQYSQTIYNMINGQKVGSGMPAPGPALVENDFGKRCGGTWVHANATCSNKVCNPMAAVTGCGPSEQCFRFLSNTC</sequence>
<dbReference type="InterPro" id="IPR017853">
    <property type="entry name" value="GH"/>
</dbReference>
<dbReference type="GO" id="GO:0005975">
    <property type="term" value="P:carbohydrate metabolic process"/>
    <property type="evidence" value="ECO:0007669"/>
    <property type="project" value="InterPro"/>
</dbReference>
<keyword evidence="4" id="KW-1133">Transmembrane helix</keyword>
<feature type="region of interest" description="Disordered" evidence="3">
    <location>
        <begin position="50"/>
        <end position="97"/>
    </location>
</feature>
<keyword evidence="4" id="KW-0472">Membrane</keyword>
<protein>
    <recommendedName>
        <fullName evidence="5">GH18 domain-containing protein</fullName>
    </recommendedName>
</protein>
<proteinExistence type="predicted"/>
<gene>
    <name evidence="6" type="ORF">CcCBS67573_g07302</name>
</gene>
<dbReference type="Proteomes" id="UP000320333">
    <property type="component" value="Unassembled WGS sequence"/>
</dbReference>
<accession>A0A507EXP2</accession>
<keyword evidence="7" id="KW-1185">Reference proteome</keyword>
<evidence type="ECO:0000313" key="7">
    <source>
        <dbReference type="Proteomes" id="UP000320333"/>
    </source>
</evidence>
<dbReference type="InterPro" id="IPR050542">
    <property type="entry name" value="Glycosyl_Hydrlase18_Chitinase"/>
</dbReference>
<dbReference type="OrthoDB" id="2109814at2759"/>
<dbReference type="EMBL" id="QEAP01000369">
    <property type="protein sequence ID" value="TPX68127.1"/>
    <property type="molecule type" value="Genomic_DNA"/>
</dbReference>
<feature type="compositionally biased region" description="Low complexity" evidence="3">
    <location>
        <begin position="52"/>
        <end position="70"/>
    </location>
</feature>